<dbReference type="Gene3D" id="3.20.20.450">
    <property type="entry name" value="EAL domain"/>
    <property type="match status" value="1"/>
</dbReference>
<dbReference type="InterPro" id="IPR035919">
    <property type="entry name" value="EAL_sf"/>
</dbReference>
<gene>
    <name evidence="2" type="ORF">ABE957_00575</name>
</gene>
<organism evidence="2 3">
    <name type="scientific">Halomonas pelophila</name>
    <dbReference type="NCBI Taxonomy" id="3151122"/>
    <lineage>
        <taxon>Bacteria</taxon>
        <taxon>Pseudomonadati</taxon>
        <taxon>Pseudomonadota</taxon>
        <taxon>Gammaproteobacteria</taxon>
        <taxon>Oceanospirillales</taxon>
        <taxon>Halomonadaceae</taxon>
        <taxon>Halomonas</taxon>
    </lineage>
</organism>
<keyword evidence="3" id="KW-1185">Reference proteome</keyword>
<protein>
    <submittedName>
        <fullName evidence="2">HDOD domain-containing protein</fullName>
    </submittedName>
</protein>
<comment type="caution">
    <text evidence="2">The sequence shown here is derived from an EMBL/GenBank/DDBJ whole genome shotgun (WGS) entry which is preliminary data.</text>
</comment>
<dbReference type="PROSITE" id="PS51833">
    <property type="entry name" value="HDOD"/>
    <property type="match status" value="1"/>
</dbReference>
<dbReference type="SUPFAM" id="SSF109604">
    <property type="entry name" value="HD-domain/PDEase-like"/>
    <property type="match status" value="1"/>
</dbReference>
<dbReference type="Proteomes" id="UP001472978">
    <property type="component" value="Unassembled WGS sequence"/>
</dbReference>
<dbReference type="Gene3D" id="1.10.3210.10">
    <property type="entry name" value="Hypothetical protein af1432"/>
    <property type="match status" value="1"/>
</dbReference>
<evidence type="ECO:0000259" key="1">
    <source>
        <dbReference type="PROSITE" id="PS51833"/>
    </source>
</evidence>
<dbReference type="InterPro" id="IPR013976">
    <property type="entry name" value="HDOD"/>
</dbReference>
<dbReference type="InterPro" id="IPR052340">
    <property type="entry name" value="RNase_Y/CdgJ"/>
</dbReference>
<evidence type="ECO:0000313" key="3">
    <source>
        <dbReference type="Proteomes" id="UP001472978"/>
    </source>
</evidence>
<dbReference type="PANTHER" id="PTHR33525">
    <property type="match status" value="1"/>
</dbReference>
<dbReference type="SUPFAM" id="SSF141868">
    <property type="entry name" value="EAL domain-like"/>
    <property type="match status" value="1"/>
</dbReference>
<dbReference type="EMBL" id="JBEGCI010000001">
    <property type="protein sequence ID" value="MEQ6887169.1"/>
    <property type="molecule type" value="Genomic_DNA"/>
</dbReference>
<accession>A0ABV1N0D0</accession>
<name>A0ABV1N0D0_9GAMM</name>
<reference evidence="2 3" key="1">
    <citation type="submission" date="2024-05" db="EMBL/GenBank/DDBJ databases">
        <title>Halomonas sp. CS7 16S ribosomal RNA gene Genome sequencing and assembly.</title>
        <authorList>
            <person name="Yook S."/>
        </authorList>
    </citation>
    <scope>NUCLEOTIDE SEQUENCE [LARGE SCALE GENOMIC DNA]</scope>
    <source>
        <strain evidence="2 3">CS7</strain>
    </source>
</reference>
<sequence>MTAQGVTERFTIALHPIHDADYRHVADRLVYQHDDDDDEDPVGHLAKALSAVLYELDEHQRPGSRALLIELPGEWLMRPELLPTPPEQVIIGVPARLAITPAVIDRLERIAERHYRIAVPDPLDHPMEAELLAVADIVEIDAAGPLDLERLHALKARGHRLLAEHIQDHERLEQCRELGCDFINGRYLSRPHYQASRPRGRHGNRAAQMRLINELYREDADLLRLHDLLLQMPHLHVAILHRANSSHFGQRQPSSDLRRAMQVIGLNELRRLVMTMSLASNLPSSRITVRLALIRGYMCQNLAEPFRNIDPEDAFTTGLFSMMGALLEEDQATLLAQVPLSGVIQRALERHEGPLGAILALCEEHEQHERKPREHPPEHPAERLQACYLDALEKTAALMGRL</sequence>
<evidence type="ECO:0000313" key="2">
    <source>
        <dbReference type="EMBL" id="MEQ6887169.1"/>
    </source>
</evidence>
<feature type="domain" description="HDOD" evidence="1">
    <location>
        <begin position="201"/>
        <end position="390"/>
    </location>
</feature>
<dbReference type="RefSeq" id="WP_349756693.1">
    <property type="nucleotide sequence ID" value="NZ_JBEGCI010000001.1"/>
</dbReference>
<dbReference type="Pfam" id="PF08668">
    <property type="entry name" value="HDOD"/>
    <property type="match status" value="1"/>
</dbReference>
<dbReference type="PANTHER" id="PTHR33525:SF4">
    <property type="entry name" value="CYCLIC DI-GMP PHOSPHODIESTERASE CDGJ"/>
    <property type="match status" value="1"/>
</dbReference>
<proteinExistence type="predicted"/>